<dbReference type="Pfam" id="PF01504">
    <property type="entry name" value="PIP5K"/>
    <property type="match status" value="1"/>
</dbReference>
<protein>
    <recommendedName>
        <fullName evidence="2">PIPK domain-containing protein</fullName>
    </recommendedName>
</protein>
<keyword evidence="1" id="KW-0418">Kinase</keyword>
<organism evidence="3 4">
    <name type="scientific">Arabis nemorensis</name>
    <dbReference type="NCBI Taxonomy" id="586526"/>
    <lineage>
        <taxon>Eukaryota</taxon>
        <taxon>Viridiplantae</taxon>
        <taxon>Streptophyta</taxon>
        <taxon>Embryophyta</taxon>
        <taxon>Tracheophyta</taxon>
        <taxon>Spermatophyta</taxon>
        <taxon>Magnoliopsida</taxon>
        <taxon>eudicotyledons</taxon>
        <taxon>Gunneridae</taxon>
        <taxon>Pentapetalae</taxon>
        <taxon>rosids</taxon>
        <taxon>malvids</taxon>
        <taxon>Brassicales</taxon>
        <taxon>Brassicaceae</taxon>
        <taxon>Arabideae</taxon>
        <taxon>Arabis</taxon>
    </lineage>
</organism>
<dbReference type="AlphaFoldDB" id="A0A565C4U9"/>
<accession>A0A565C4U9</accession>
<dbReference type="PANTHER" id="PTHR45748:SF4">
    <property type="entry name" value="1-PHOSPHATIDYLINOSITOL-3-PHOSPHATE 5-KINASE FAB1D-RELATED"/>
    <property type="match status" value="1"/>
</dbReference>
<dbReference type="OrthoDB" id="158357at2759"/>
<dbReference type="Proteomes" id="UP000489600">
    <property type="component" value="Unassembled WGS sequence"/>
</dbReference>
<comment type="caution">
    <text evidence="3">The sequence shown here is derived from an EMBL/GenBank/DDBJ whole genome shotgun (WGS) entry which is preliminary data.</text>
</comment>
<evidence type="ECO:0000256" key="1">
    <source>
        <dbReference type="PROSITE-ProRule" id="PRU00781"/>
    </source>
</evidence>
<feature type="domain" description="PIPK" evidence="2">
    <location>
        <begin position="1"/>
        <end position="156"/>
    </location>
</feature>
<keyword evidence="1" id="KW-0547">Nucleotide-binding</keyword>
<keyword evidence="1" id="KW-0067">ATP-binding</keyword>
<evidence type="ECO:0000313" key="4">
    <source>
        <dbReference type="Proteomes" id="UP000489600"/>
    </source>
</evidence>
<dbReference type="PANTHER" id="PTHR45748">
    <property type="entry name" value="1-PHOSPHATIDYLINOSITOL 3-PHOSPHATE 5-KINASE-RELATED"/>
    <property type="match status" value="1"/>
</dbReference>
<sequence>MPQMGRKKSMFFKTLNDMFIIKEIKSIEYESFVRFGPEYFKYMKDTYELGNQTCLAKVLGIYQPNGRREIQHNLMVMENLNFGRTISHEYNLKGPLLTRFITTTIGDGVEEVMLGPKFFKEMNNSPVYFSKISKYNLQSVVKNDIDFLDVIIRTRT</sequence>
<dbReference type="InterPro" id="IPR027484">
    <property type="entry name" value="PInositol-4-P-5-kinase_N"/>
</dbReference>
<dbReference type="GO" id="GO:0010008">
    <property type="term" value="C:endosome membrane"/>
    <property type="evidence" value="ECO:0007669"/>
    <property type="project" value="TreeGrafter"/>
</dbReference>
<keyword evidence="4" id="KW-1185">Reference proteome</keyword>
<name>A0A565C4U9_9BRAS</name>
<dbReference type="SUPFAM" id="SSF56104">
    <property type="entry name" value="SAICAR synthase-like"/>
    <property type="match status" value="1"/>
</dbReference>
<reference evidence="3" key="1">
    <citation type="submission" date="2019-07" db="EMBL/GenBank/DDBJ databases">
        <authorList>
            <person name="Dittberner H."/>
        </authorList>
    </citation>
    <scope>NUCLEOTIDE SEQUENCE [LARGE SCALE GENOMIC DNA]</scope>
</reference>
<dbReference type="GO" id="GO:0046854">
    <property type="term" value="P:phosphatidylinositol phosphate biosynthetic process"/>
    <property type="evidence" value="ECO:0007669"/>
    <property type="project" value="TreeGrafter"/>
</dbReference>
<proteinExistence type="predicted"/>
<dbReference type="GO" id="GO:0000285">
    <property type="term" value="F:1-phosphatidylinositol-3-phosphate 5-kinase activity"/>
    <property type="evidence" value="ECO:0007669"/>
    <property type="project" value="TreeGrafter"/>
</dbReference>
<dbReference type="Gene3D" id="3.30.800.10">
    <property type="entry name" value="Phosphatidylinositol Phosphate Kinase II Beta"/>
    <property type="match status" value="1"/>
</dbReference>
<evidence type="ECO:0000313" key="3">
    <source>
        <dbReference type="EMBL" id="VVB08640.1"/>
    </source>
</evidence>
<dbReference type="PROSITE" id="PS51455">
    <property type="entry name" value="PIPK"/>
    <property type="match status" value="1"/>
</dbReference>
<dbReference type="EMBL" id="CABITT030000006">
    <property type="protein sequence ID" value="VVB08640.1"/>
    <property type="molecule type" value="Genomic_DNA"/>
</dbReference>
<dbReference type="InterPro" id="IPR002498">
    <property type="entry name" value="PInositol-4-P-4/5-kinase_core"/>
</dbReference>
<dbReference type="GO" id="GO:0005524">
    <property type="term" value="F:ATP binding"/>
    <property type="evidence" value="ECO:0007669"/>
    <property type="project" value="UniProtKB-UniRule"/>
</dbReference>
<keyword evidence="1" id="KW-0808">Transferase</keyword>
<evidence type="ECO:0000259" key="2">
    <source>
        <dbReference type="PROSITE" id="PS51455"/>
    </source>
</evidence>
<gene>
    <name evidence="3" type="ORF">ANE_LOCUS19084</name>
</gene>